<dbReference type="Proteomes" id="UP000004030">
    <property type="component" value="Unassembled WGS sequence"/>
</dbReference>
<proteinExistence type="inferred from homology"/>
<dbReference type="AlphaFoldDB" id="G6E870"/>
<dbReference type="STRING" id="1088721.JI59_17400"/>
<evidence type="ECO:0000313" key="3">
    <source>
        <dbReference type="EMBL" id="EHJ62410.1"/>
    </source>
</evidence>
<evidence type="ECO:0000256" key="2">
    <source>
        <dbReference type="ARBA" id="ARBA00023002"/>
    </source>
</evidence>
<accession>G6E870</accession>
<organism evidence="3 4">
    <name type="scientific">Novosphingobium pentaromativorans US6-1</name>
    <dbReference type="NCBI Taxonomy" id="1088721"/>
    <lineage>
        <taxon>Bacteria</taxon>
        <taxon>Pseudomonadati</taxon>
        <taxon>Pseudomonadota</taxon>
        <taxon>Alphaproteobacteria</taxon>
        <taxon>Sphingomonadales</taxon>
        <taxon>Sphingomonadaceae</taxon>
        <taxon>Novosphingobium</taxon>
    </lineage>
</organism>
<dbReference type="InterPro" id="IPR002347">
    <property type="entry name" value="SDR_fam"/>
</dbReference>
<name>G6E870_9SPHN</name>
<evidence type="ECO:0008006" key="5">
    <source>
        <dbReference type="Google" id="ProtNLM"/>
    </source>
</evidence>
<gene>
    <name evidence="3" type="ORF">NSU_0541</name>
</gene>
<dbReference type="SUPFAM" id="SSF51735">
    <property type="entry name" value="NAD(P)-binding Rossmann-fold domains"/>
    <property type="match status" value="1"/>
</dbReference>
<dbReference type="PANTHER" id="PTHR24321:SF8">
    <property type="entry name" value="ESTRADIOL 17-BETA-DEHYDROGENASE 8-RELATED"/>
    <property type="match status" value="1"/>
</dbReference>
<keyword evidence="2" id="KW-0560">Oxidoreductase</keyword>
<keyword evidence="4" id="KW-1185">Reference proteome</keyword>
<comment type="caution">
    <text evidence="3">The sequence shown here is derived from an EMBL/GenBank/DDBJ whole genome shotgun (WGS) entry which is preliminary data.</text>
</comment>
<dbReference type="PANTHER" id="PTHR24321">
    <property type="entry name" value="DEHYDROGENASES, SHORT CHAIN"/>
    <property type="match status" value="1"/>
</dbReference>
<reference evidence="3 4" key="1">
    <citation type="journal article" date="2012" name="J. Bacteriol.">
        <title>Genome sequence of benzo(a)pyrene-degrading bacterium Novosphingobium pentaromativorans US6-1.</title>
        <authorList>
            <person name="Luo Y.R."/>
            <person name="Kang S.G."/>
            <person name="Kim S.J."/>
            <person name="Kim M.R."/>
            <person name="Li N."/>
            <person name="Lee J.H."/>
            <person name="Kwon K.K."/>
        </authorList>
    </citation>
    <scope>NUCLEOTIDE SEQUENCE [LARGE SCALE GENOMIC DNA]</scope>
    <source>
        <strain evidence="3 4">US6-1</strain>
    </source>
</reference>
<dbReference type="GO" id="GO:0016491">
    <property type="term" value="F:oxidoreductase activity"/>
    <property type="evidence" value="ECO:0007669"/>
    <property type="project" value="UniProtKB-KW"/>
</dbReference>
<dbReference type="FunFam" id="3.40.50.720:FF:000084">
    <property type="entry name" value="Short-chain dehydrogenase reductase"/>
    <property type="match status" value="1"/>
</dbReference>
<dbReference type="EMBL" id="AGFM01000008">
    <property type="protein sequence ID" value="EHJ62410.1"/>
    <property type="molecule type" value="Genomic_DNA"/>
</dbReference>
<dbReference type="OrthoDB" id="9793325at2"/>
<dbReference type="PATRIC" id="fig|1088721.3.peg.532"/>
<dbReference type="Gene3D" id="3.40.50.720">
    <property type="entry name" value="NAD(P)-binding Rossmann-like Domain"/>
    <property type="match status" value="1"/>
</dbReference>
<dbReference type="RefSeq" id="WP_007011458.1">
    <property type="nucleotide sequence ID" value="NZ_AGFM01000008.1"/>
</dbReference>
<dbReference type="eggNOG" id="COG1028">
    <property type="taxonomic scope" value="Bacteria"/>
</dbReference>
<sequence>MDMGLKDKVFALVGGVAGMGLDTARLLAAEGAKVALIGRNRKRGELRARKVGDEFGADVQMFVADGTVKGSMDEAMAQIVDRFGRLDGVCVTAGTMQTRKTMLELDDDDWEAYFQSHVMVTVRANRAALPHIIAGGGGTIVNTAAYSIRAMKPPLLGYTTMKTAIAAITKNLALTYGPQNVRANTVCPGFIASESAERVMQLAAEKYGLPPIEAINKAMKEDYKMDVALGRIGLSTEIADLFAFLLSPRAGYLTGATINCDGGTQF</sequence>
<comment type="similarity">
    <text evidence="1">Belongs to the short-chain dehydrogenases/reductases (SDR) family.</text>
</comment>
<evidence type="ECO:0000256" key="1">
    <source>
        <dbReference type="ARBA" id="ARBA00006484"/>
    </source>
</evidence>
<dbReference type="InterPro" id="IPR036291">
    <property type="entry name" value="NAD(P)-bd_dom_sf"/>
</dbReference>
<protein>
    <recommendedName>
        <fullName evidence="5">Short-chain dehydrogenase/reductase SDR</fullName>
    </recommendedName>
</protein>
<evidence type="ECO:0000313" key="4">
    <source>
        <dbReference type="Proteomes" id="UP000004030"/>
    </source>
</evidence>
<dbReference type="Pfam" id="PF13561">
    <property type="entry name" value="adh_short_C2"/>
    <property type="match status" value="1"/>
</dbReference>
<dbReference type="PRINTS" id="PR00081">
    <property type="entry name" value="GDHRDH"/>
</dbReference>